<evidence type="ECO:0000313" key="2">
    <source>
        <dbReference type="EMBL" id="KZV21195.1"/>
    </source>
</evidence>
<dbReference type="AlphaFoldDB" id="A0A2Z7AHB5"/>
<proteinExistence type="predicted"/>
<organism evidence="2 3">
    <name type="scientific">Dorcoceras hygrometricum</name>
    <dbReference type="NCBI Taxonomy" id="472368"/>
    <lineage>
        <taxon>Eukaryota</taxon>
        <taxon>Viridiplantae</taxon>
        <taxon>Streptophyta</taxon>
        <taxon>Embryophyta</taxon>
        <taxon>Tracheophyta</taxon>
        <taxon>Spermatophyta</taxon>
        <taxon>Magnoliopsida</taxon>
        <taxon>eudicotyledons</taxon>
        <taxon>Gunneridae</taxon>
        <taxon>Pentapetalae</taxon>
        <taxon>asterids</taxon>
        <taxon>lamiids</taxon>
        <taxon>Lamiales</taxon>
        <taxon>Gesneriaceae</taxon>
        <taxon>Didymocarpoideae</taxon>
        <taxon>Trichosporeae</taxon>
        <taxon>Loxocarpinae</taxon>
        <taxon>Dorcoceras</taxon>
    </lineage>
</organism>
<reference evidence="2 3" key="1">
    <citation type="journal article" date="2015" name="Proc. Natl. Acad. Sci. U.S.A.">
        <title>The resurrection genome of Boea hygrometrica: A blueprint for survival of dehydration.</title>
        <authorList>
            <person name="Xiao L."/>
            <person name="Yang G."/>
            <person name="Zhang L."/>
            <person name="Yang X."/>
            <person name="Zhao S."/>
            <person name="Ji Z."/>
            <person name="Zhou Q."/>
            <person name="Hu M."/>
            <person name="Wang Y."/>
            <person name="Chen M."/>
            <person name="Xu Y."/>
            <person name="Jin H."/>
            <person name="Xiao X."/>
            <person name="Hu G."/>
            <person name="Bao F."/>
            <person name="Hu Y."/>
            <person name="Wan P."/>
            <person name="Li L."/>
            <person name="Deng X."/>
            <person name="Kuang T."/>
            <person name="Xiang C."/>
            <person name="Zhu J.K."/>
            <person name="Oliver M.J."/>
            <person name="He Y."/>
        </authorList>
    </citation>
    <scope>NUCLEOTIDE SEQUENCE [LARGE SCALE GENOMIC DNA]</scope>
    <source>
        <strain evidence="3">cv. XS01</strain>
    </source>
</reference>
<sequence length="81" mass="8519">MVSAIFLSVPATNAGDLPAGQPPGPDGSNETNLGPNRARTKENERWEGAASRTQKHTLRGALHLAIGSSPKPPLRTTKIHA</sequence>
<evidence type="ECO:0000313" key="3">
    <source>
        <dbReference type="Proteomes" id="UP000250235"/>
    </source>
</evidence>
<accession>A0A2Z7AHB5</accession>
<feature type="region of interest" description="Disordered" evidence="1">
    <location>
        <begin position="1"/>
        <end position="56"/>
    </location>
</feature>
<protein>
    <submittedName>
        <fullName evidence="2">Uncharacterized protein</fullName>
    </submittedName>
</protein>
<keyword evidence="3" id="KW-1185">Reference proteome</keyword>
<dbReference type="EMBL" id="KV014924">
    <property type="protein sequence ID" value="KZV21195.1"/>
    <property type="molecule type" value="Genomic_DNA"/>
</dbReference>
<name>A0A2Z7AHB5_9LAMI</name>
<evidence type="ECO:0000256" key="1">
    <source>
        <dbReference type="SAM" id="MobiDB-lite"/>
    </source>
</evidence>
<gene>
    <name evidence="2" type="ORF">F511_28232</name>
</gene>
<dbReference type="Proteomes" id="UP000250235">
    <property type="component" value="Unassembled WGS sequence"/>
</dbReference>